<dbReference type="EMBL" id="CM037630">
    <property type="protein sequence ID" value="KAH7987667.1"/>
    <property type="molecule type" value="Genomic_DNA"/>
</dbReference>
<protein>
    <submittedName>
        <fullName evidence="1">Uncharacterized protein</fullName>
    </submittedName>
</protein>
<comment type="caution">
    <text evidence="1">The sequence shown here is derived from an EMBL/GenBank/DDBJ whole genome shotgun (WGS) entry which is preliminary data.</text>
</comment>
<sequence>MNYTWVLGHQKPFLFPASNLLPAAISAHFPTMVTFFKKERCQKDIRTRVAGGNFRTWLDRAGSVPATHLLLKASSLYVPPCRQVGLQSLLSSPKIGERFPETAKLFFSWATPPISPTKKPQP</sequence>
<gene>
    <name evidence="1" type="ORF">K3G42_009037</name>
</gene>
<proteinExistence type="predicted"/>
<accession>A0ACB8E6C0</accession>
<reference evidence="1" key="1">
    <citation type="submission" date="2021-08" db="EMBL/GenBank/DDBJ databases">
        <title>The first chromosome-level gecko genome reveals the dynamic sex chromosomes of Neotropical dwarf geckos (Sphaerodactylidae: Sphaerodactylus).</title>
        <authorList>
            <person name="Pinto B.J."/>
            <person name="Keating S.E."/>
            <person name="Gamble T."/>
        </authorList>
    </citation>
    <scope>NUCLEOTIDE SEQUENCE</scope>
    <source>
        <strain evidence="1">TG3544</strain>
    </source>
</reference>
<organism evidence="1 2">
    <name type="scientific">Sphaerodactylus townsendi</name>
    <dbReference type="NCBI Taxonomy" id="933632"/>
    <lineage>
        <taxon>Eukaryota</taxon>
        <taxon>Metazoa</taxon>
        <taxon>Chordata</taxon>
        <taxon>Craniata</taxon>
        <taxon>Vertebrata</taxon>
        <taxon>Euteleostomi</taxon>
        <taxon>Lepidosauria</taxon>
        <taxon>Squamata</taxon>
        <taxon>Bifurcata</taxon>
        <taxon>Gekkota</taxon>
        <taxon>Sphaerodactylidae</taxon>
        <taxon>Sphaerodactylus</taxon>
    </lineage>
</organism>
<evidence type="ECO:0000313" key="1">
    <source>
        <dbReference type="EMBL" id="KAH7987667.1"/>
    </source>
</evidence>
<evidence type="ECO:0000313" key="2">
    <source>
        <dbReference type="Proteomes" id="UP000827872"/>
    </source>
</evidence>
<name>A0ACB8E6C0_9SAUR</name>
<keyword evidence="2" id="KW-1185">Reference proteome</keyword>
<dbReference type="Proteomes" id="UP000827872">
    <property type="component" value="Linkage Group LG17"/>
</dbReference>